<evidence type="ECO:0000256" key="1">
    <source>
        <dbReference type="ARBA" id="ARBA00004651"/>
    </source>
</evidence>
<dbReference type="EMBL" id="JARXVQ010000001">
    <property type="protein sequence ID" value="MDH6182534.1"/>
    <property type="molecule type" value="Genomic_DNA"/>
</dbReference>
<evidence type="ECO:0000256" key="4">
    <source>
        <dbReference type="ARBA" id="ARBA00022989"/>
    </source>
</evidence>
<evidence type="ECO:0000256" key="8">
    <source>
        <dbReference type="ARBA" id="ARBA00035585"/>
    </source>
</evidence>
<keyword evidence="10" id="KW-0406">Ion transport</keyword>
<dbReference type="Proteomes" id="UP001160142">
    <property type="component" value="Unassembled WGS sequence"/>
</dbReference>
<comment type="catalytic activity">
    <reaction evidence="8">
        <text>fluoride(in) = fluoride(out)</text>
        <dbReference type="Rhea" id="RHEA:76159"/>
        <dbReference type="ChEBI" id="CHEBI:17051"/>
    </reaction>
    <physiologicalReaction direction="left-to-right" evidence="8">
        <dbReference type="Rhea" id="RHEA:76160"/>
    </physiologicalReaction>
</comment>
<feature type="transmembrane region" description="Helical" evidence="10">
    <location>
        <begin position="67"/>
        <end position="92"/>
    </location>
</feature>
<dbReference type="Pfam" id="PF02537">
    <property type="entry name" value="CRCB"/>
    <property type="match status" value="1"/>
</dbReference>
<evidence type="ECO:0000313" key="11">
    <source>
        <dbReference type="EMBL" id="MDH6182534.1"/>
    </source>
</evidence>
<name>A0ABT6KRC5_9MICO</name>
<keyword evidence="10" id="KW-0915">Sodium</keyword>
<reference evidence="11 12" key="1">
    <citation type="submission" date="2023-04" db="EMBL/GenBank/DDBJ databases">
        <title>Genome Encyclopedia of Bacteria and Archaea VI: Functional Genomics of Type Strains.</title>
        <authorList>
            <person name="Whitman W."/>
        </authorList>
    </citation>
    <scope>NUCLEOTIDE SEQUENCE [LARGE SCALE GENOMIC DNA]</scope>
    <source>
        <strain evidence="11 12">SG_E_30_P1</strain>
    </source>
</reference>
<keyword evidence="4 10" id="KW-1133">Transmembrane helix</keyword>
<dbReference type="PANTHER" id="PTHR28259:SF1">
    <property type="entry name" value="FLUORIDE EXPORT PROTEIN 1-RELATED"/>
    <property type="match status" value="1"/>
</dbReference>
<keyword evidence="6 10" id="KW-0407">Ion channel</keyword>
<organism evidence="11 12">
    <name type="scientific">Antiquaquibacter oligotrophicus</name>
    <dbReference type="NCBI Taxonomy" id="2880260"/>
    <lineage>
        <taxon>Bacteria</taxon>
        <taxon>Bacillati</taxon>
        <taxon>Actinomycetota</taxon>
        <taxon>Actinomycetes</taxon>
        <taxon>Micrococcales</taxon>
        <taxon>Microbacteriaceae</taxon>
        <taxon>Antiquaquibacter</taxon>
    </lineage>
</organism>
<protein>
    <recommendedName>
        <fullName evidence="10">Fluoride-specific ion channel FluC</fullName>
    </recommendedName>
</protein>
<evidence type="ECO:0000256" key="9">
    <source>
        <dbReference type="ARBA" id="ARBA00049940"/>
    </source>
</evidence>
<feature type="transmembrane region" description="Helical" evidence="10">
    <location>
        <begin position="34"/>
        <end position="55"/>
    </location>
</feature>
<dbReference type="RefSeq" id="WP_322134810.1">
    <property type="nucleotide sequence ID" value="NZ_CP085036.1"/>
</dbReference>
<evidence type="ECO:0000256" key="7">
    <source>
        <dbReference type="ARBA" id="ARBA00035120"/>
    </source>
</evidence>
<evidence type="ECO:0000256" key="6">
    <source>
        <dbReference type="ARBA" id="ARBA00023303"/>
    </source>
</evidence>
<dbReference type="HAMAP" id="MF_00454">
    <property type="entry name" value="FluC"/>
    <property type="match status" value="1"/>
</dbReference>
<accession>A0ABT6KRC5</accession>
<keyword evidence="12" id="KW-1185">Reference proteome</keyword>
<comment type="activity regulation">
    <text evidence="10">Na(+) is not transported, but it plays an essential structural role and its presence is essential for fluoride channel function.</text>
</comment>
<feature type="binding site" evidence="10">
    <location>
        <position position="78"/>
    </location>
    <ligand>
        <name>Na(+)</name>
        <dbReference type="ChEBI" id="CHEBI:29101"/>
        <note>structural</note>
    </ligand>
</feature>
<keyword evidence="5 10" id="KW-0472">Membrane</keyword>
<feature type="transmembrane region" description="Helical" evidence="10">
    <location>
        <begin position="98"/>
        <end position="120"/>
    </location>
</feature>
<keyword evidence="2 10" id="KW-1003">Cell membrane</keyword>
<evidence type="ECO:0000256" key="10">
    <source>
        <dbReference type="HAMAP-Rule" id="MF_00454"/>
    </source>
</evidence>
<evidence type="ECO:0000313" key="12">
    <source>
        <dbReference type="Proteomes" id="UP001160142"/>
    </source>
</evidence>
<proteinExistence type="inferred from homology"/>
<comment type="similarity">
    <text evidence="7 10">Belongs to the fluoride channel Fluc/FEX (TC 1.A.43) family.</text>
</comment>
<dbReference type="PANTHER" id="PTHR28259">
    <property type="entry name" value="FLUORIDE EXPORT PROTEIN 1-RELATED"/>
    <property type="match status" value="1"/>
</dbReference>
<comment type="subcellular location">
    <subcellularLocation>
        <location evidence="1 10">Cell membrane</location>
        <topology evidence="1 10">Multi-pass membrane protein</topology>
    </subcellularLocation>
</comment>
<comment type="function">
    <text evidence="9 10">Fluoride-specific ion channel. Important for reducing fluoride concentration in the cell, thus reducing its toxicity.</text>
</comment>
<keyword evidence="10" id="KW-0813">Transport</keyword>
<evidence type="ECO:0000256" key="2">
    <source>
        <dbReference type="ARBA" id="ARBA00022475"/>
    </source>
</evidence>
<evidence type="ECO:0000256" key="3">
    <source>
        <dbReference type="ARBA" id="ARBA00022692"/>
    </source>
</evidence>
<dbReference type="InterPro" id="IPR003691">
    <property type="entry name" value="FluC"/>
</dbReference>
<sequence length="122" mass="11882">MSAAVVVAVLAAGAGGAALRYLVSRGFAGRDRGFPWAVLVVNVVGSAIGGAVLGLAEAGGIGADIRLILLTGLCGGLTTFSTLSVETVQLVIDGRARFAVASGAANLVLGIGVAAAAYALTR</sequence>
<keyword evidence="10" id="KW-0479">Metal-binding</keyword>
<comment type="caution">
    <text evidence="11">The sequence shown here is derived from an EMBL/GenBank/DDBJ whole genome shotgun (WGS) entry which is preliminary data.</text>
</comment>
<evidence type="ECO:0000256" key="5">
    <source>
        <dbReference type="ARBA" id="ARBA00023136"/>
    </source>
</evidence>
<keyword evidence="3 10" id="KW-0812">Transmembrane</keyword>
<feature type="binding site" evidence="10">
    <location>
        <position position="75"/>
    </location>
    <ligand>
        <name>Na(+)</name>
        <dbReference type="ChEBI" id="CHEBI:29101"/>
        <note>structural</note>
    </ligand>
</feature>
<gene>
    <name evidence="10" type="primary">fluC</name>
    <name evidence="10" type="synonym">crcB</name>
    <name evidence="11" type="ORF">M2152_002716</name>
</gene>